<feature type="domain" description="CoA carboxyltransferase C-terminal" evidence="2">
    <location>
        <begin position="291"/>
        <end position="531"/>
    </location>
</feature>
<evidence type="ECO:0000313" key="3">
    <source>
        <dbReference type="EMBL" id="EER60929.1"/>
    </source>
</evidence>
<dbReference type="PANTHER" id="PTHR43842:SF2">
    <property type="entry name" value="PROPIONYL-COA CARBOXYLASE BETA CHAIN, MITOCHONDRIAL"/>
    <property type="match status" value="1"/>
</dbReference>
<dbReference type="InterPro" id="IPR034733">
    <property type="entry name" value="AcCoA_carboxyl_beta"/>
</dbReference>
<keyword evidence="3" id="KW-0808">Transferase</keyword>
<dbReference type="PANTHER" id="PTHR43842">
    <property type="entry name" value="PROPIONYL-COA CARBOXYLASE BETA CHAIN"/>
    <property type="match status" value="1"/>
</dbReference>
<dbReference type="EMBL" id="ACQT01000033">
    <property type="protein sequence ID" value="EER60929.1"/>
    <property type="molecule type" value="Genomic_DNA"/>
</dbReference>
<sequence length="539" mass="58443">MTPSQQTPHIPPPEADPSAPLWQPELVELSQRHAYAEAMGGPYAVARHRANGKLTIRERIRTLADEGSFQEIGKLTGQGSYADGRLTGLTPAPYVMGLAQIDGRDVAIGGEDFTIRGGASWSGDRKKGGQGGFVEDLALHYRMPLVNLVDGAGGSVGAQRKRGHTVFPGVHGFETSVDLLGTVPVVSAVLGSAAGGPAGRAILSHWSVMTPGSGHIFAAGPPVVERSLGQKITKEELGGARVAVEQAGLVDNVAPDEHACFAMVRRYLSYMPRNVWELPPAIDATDPPWRREERLASIVPRDRRRAYDMRQLLTLVADQESLFEIQPTYGRALITSLGRLNGKVAGFIANNPRHYGGAMDVQAARKQTHFIELCDTFHIPLVFLVDVPGFMVGRDAEAAGTLREGMRSVYTALQASVPMITVVIRKCYGMAGMATTDKRGIGLKLAWPSAEWGSLPLEGGVAAAFRREIADAPHPALREREIEAELRALSSPFRTAEAFGVEDIIDPRDTRRYLCRFIDAVQPRLRTELGPKARYGVRP</sequence>
<dbReference type="GO" id="GO:0004658">
    <property type="term" value="F:propionyl-CoA carboxylase activity"/>
    <property type="evidence" value="ECO:0007669"/>
    <property type="project" value="TreeGrafter"/>
</dbReference>
<gene>
    <name evidence="3" type="ORF">AcdelDRAFT_1506</name>
</gene>
<dbReference type="GO" id="GO:0016740">
    <property type="term" value="F:transferase activity"/>
    <property type="evidence" value="ECO:0007669"/>
    <property type="project" value="UniProtKB-KW"/>
</dbReference>
<dbReference type="InterPro" id="IPR011763">
    <property type="entry name" value="COA_CT_C"/>
</dbReference>
<dbReference type="OrthoDB" id="9803706at2"/>
<dbReference type="PATRIC" id="fig|573060.9.peg.3660"/>
<dbReference type="InterPro" id="IPR029045">
    <property type="entry name" value="ClpP/crotonase-like_dom_sf"/>
</dbReference>
<name>C5T3M3_ACIDE</name>
<dbReference type="InterPro" id="IPR051047">
    <property type="entry name" value="AccD/PCCB"/>
</dbReference>
<accession>C5T3M3</accession>
<protein>
    <submittedName>
        <fullName evidence="3">Carboxyl transferase</fullName>
    </submittedName>
</protein>
<comment type="caution">
    <text evidence="3">The sequence shown here is derived from an EMBL/GenBank/DDBJ whole genome shotgun (WGS) entry which is preliminary data.</text>
</comment>
<keyword evidence="4" id="KW-1185">Reference proteome</keyword>
<dbReference type="AlphaFoldDB" id="C5T3M3"/>
<proteinExistence type="predicted"/>
<evidence type="ECO:0000256" key="1">
    <source>
        <dbReference type="SAM" id="MobiDB-lite"/>
    </source>
</evidence>
<evidence type="ECO:0000259" key="2">
    <source>
        <dbReference type="PROSITE" id="PS50989"/>
    </source>
</evidence>
<reference evidence="3 4" key="1">
    <citation type="submission" date="2009-05" db="EMBL/GenBank/DDBJ databases">
        <title>The draft genome of Acidovorax delafieldii 2AN.</title>
        <authorList>
            <consortium name="US DOE Joint Genome Institute (JGI-PGF)"/>
            <person name="Lucas S."/>
            <person name="Copeland A."/>
            <person name="Lapidus A."/>
            <person name="Glavina del Rio T."/>
            <person name="Tice H."/>
            <person name="Bruce D."/>
            <person name="Goodwin L."/>
            <person name="Pitluck S."/>
            <person name="Larimer F."/>
            <person name="Land M.L."/>
            <person name="Hauser L."/>
            <person name="Shelobolina E.S."/>
            <person name="Picardal F."/>
            <person name="Roden E."/>
            <person name="Emerson D."/>
        </authorList>
    </citation>
    <scope>NUCLEOTIDE SEQUENCE [LARGE SCALE GENOMIC DNA]</scope>
    <source>
        <strain evidence="3 4">2AN</strain>
    </source>
</reference>
<dbReference type="SUPFAM" id="SSF52096">
    <property type="entry name" value="ClpP/crotonase"/>
    <property type="match status" value="2"/>
</dbReference>
<dbReference type="PROSITE" id="PS50989">
    <property type="entry name" value="COA_CT_CTER"/>
    <property type="match status" value="1"/>
</dbReference>
<dbReference type="Pfam" id="PF01039">
    <property type="entry name" value="Carboxyl_trans"/>
    <property type="match status" value="1"/>
</dbReference>
<dbReference type="RefSeq" id="WP_005795075.1">
    <property type="nucleotide sequence ID" value="NZ_ACQT01000033.1"/>
</dbReference>
<evidence type="ECO:0000313" key="4">
    <source>
        <dbReference type="Proteomes" id="UP000003856"/>
    </source>
</evidence>
<organism evidence="3 4">
    <name type="scientific">Acidovorax delafieldii 2AN</name>
    <dbReference type="NCBI Taxonomy" id="573060"/>
    <lineage>
        <taxon>Bacteria</taxon>
        <taxon>Pseudomonadati</taxon>
        <taxon>Pseudomonadota</taxon>
        <taxon>Betaproteobacteria</taxon>
        <taxon>Burkholderiales</taxon>
        <taxon>Comamonadaceae</taxon>
        <taxon>Acidovorax</taxon>
    </lineage>
</organism>
<feature type="region of interest" description="Disordered" evidence="1">
    <location>
        <begin position="1"/>
        <end position="20"/>
    </location>
</feature>
<dbReference type="Proteomes" id="UP000003856">
    <property type="component" value="Unassembled WGS sequence"/>
</dbReference>
<dbReference type="Gene3D" id="3.90.226.10">
    <property type="entry name" value="2-enoyl-CoA Hydratase, Chain A, domain 1"/>
    <property type="match status" value="2"/>
</dbReference>